<reference evidence="1 2" key="1">
    <citation type="submission" date="2014-07" db="EMBL/GenBank/DDBJ databases">
        <title>Expanding our view of genomic diversity in Candidatus Accumulibacter clades.</title>
        <authorList>
            <person name="Skennerton C.T."/>
            <person name="Barr J.J."/>
            <person name="Slater F.R."/>
            <person name="Bond P.L."/>
            <person name="Tyson G.W."/>
        </authorList>
    </citation>
    <scope>NUCLEOTIDE SEQUENCE [LARGE SCALE GENOMIC DNA]</scope>
    <source>
        <strain evidence="2">SK-01</strain>
    </source>
</reference>
<sequence length="87" mass="10186">MAQDGVRQTKIALGVFKVDWIHLVRHGRRTDLAILEFLLEEAQRDVAPDIPVQVDEDQVSTRKGIEQLRQRVVWLDLNRVRVEFQPQ</sequence>
<evidence type="ECO:0000313" key="2">
    <source>
        <dbReference type="Proteomes" id="UP000019812"/>
    </source>
</evidence>
<protein>
    <submittedName>
        <fullName evidence="1">Uncharacterized protein</fullName>
    </submittedName>
</protein>
<accession>A0A084Y1A6</accession>
<organism evidence="1 2">
    <name type="scientific">Candidatus Accumulibacter vicinus</name>
    <dbReference type="NCBI Taxonomy" id="2954382"/>
    <lineage>
        <taxon>Bacteria</taxon>
        <taxon>Pseudomonadati</taxon>
        <taxon>Pseudomonadota</taxon>
        <taxon>Betaproteobacteria</taxon>
        <taxon>Candidatus Accumulibacter</taxon>
    </lineage>
</organism>
<dbReference type="Proteomes" id="UP000019812">
    <property type="component" value="Unassembled WGS sequence"/>
</dbReference>
<gene>
    <name evidence="1" type="ORF">CAPSK01_001896</name>
</gene>
<dbReference type="STRING" id="1457154.CAPSK01_001896"/>
<dbReference type="AlphaFoldDB" id="A0A084Y1A6"/>
<dbReference type="EMBL" id="JDSS02000020">
    <property type="protein sequence ID" value="KFB68500.1"/>
    <property type="molecule type" value="Genomic_DNA"/>
</dbReference>
<comment type="caution">
    <text evidence="1">The sequence shown here is derived from an EMBL/GenBank/DDBJ whole genome shotgun (WGS) entry which is preliminary data.</text>
</comment>
<name>A0A084Y1A6_9PROT</name>
<proteinExistence type="predicted"/>
<evidence type="ECO:0000313" key="1">
    <source>
        <dbReference type="EMBL" id="KFB68500.1"/>
    </source>
</evidence>